<dbReference type="CDD" id="cd04332">
    <property type="entry name" value="YbaK_like"/>
    <property type="match status" value="1"/>
</dbReference>
<evidence type="ECO:0000313" key="2">
    <source>
        <dbReference type="EMBL" id="ABC28126.1"/>
    </source>
</evidence>
<dbReference type="RefSeq" id="WP_011395199.1">
    <property type="nucleotide sequence ID" value="NC_007645.1"/>
</dbReference>
<dbReference type="SUPFAM" id="SSF55826">
    <property type="entry name" value="YbaK/ProRS associated domain"/>
    <property type="match status" value="1"/>
</dbReference>
<dbReference type="Proteomes" id="UP000000238">
    <property type="component" value="Chromosome"/>
</dbReference>
<dbReference type="OrthoDB" id="9786549at2"/>
<feature type="domain" description="YbaK/aminoacyl-tRNA synthetase-associated" evidence="1">
    <location>
        <begin position="23"/>
        <end position="141"/>
    </location>
</feature>
<name>Q2SMJ8_HAHCH</name>
<dbReference type="InterPro" id="IPR007214">
    <property type="entry name" value="YbaK/aa-tRNA-synth-assoc-dom"/>
</dbReference>
<dbReference type="PANTHER" id="PTHR30411">
    <property type="entry name" value="CYTOPLASMIC PROTEIN"/>
    <property type="match status" value="1"/>
</dbReference>
<evidence type="ECO:0000259" key="1">
    <source>
        <dbReference type="Pfam" id="PF04073"/>
    </source>
</evidence>
<dbReference type="Gene3D" id="3.90.960.10">
    <property type="entry name" value="YbaK/aminoacyl-tRNA synthetase-associated domain"/>
    <property type="match status" value="1"/>
</dbReference>
<dbReference type="KEGG" id="hch:HCH_01257"/>
<dbReference type="eggNOG" id="COG2606">
    <property type="taxonomic scope" value="Bacteria"/>
</dbReference>
<reference evidence="2 3" key="1">
    <citation type="journal article" date="2005" name="Nucleic Acids Res.">
        <title>Genomic blueprint of Hahella chejuensis, a marine microbe producing an algicidal agent.</title>
        <authorList>
            <person name="Jeong H."/>
            <person name="Yim J.H."/>
            <person name="Lee C."/>
            <person name="Choi S.-H."/>
            <person name="Park Y.K."/>
            <person name="Yoon S.H."/>
            <person name="Hur C.-G."/>
            <person name="Kang H.-Y."/>
            <person name="Kim D."/>
            <person name="Lee H.H."/>
            <person name="Park K.H."/>
            <person name="Park S.-H."/>
            <person name="Park H.-S."/>
            <person name="Lee H.K."/>
            <person name="Oh T.K."/>
            <person name="Kim J.F."/>
        </authorList>
    </citation>
    <scope>NUCLEOTIDE SEQUENCE [LARGE SCALE GENOMIC DNA]</scope>
    <source>
        <strain evidence="2 3">KCTC 2396</strain>
    </source>
</reference>
<sequence>MSISNTLQRFLTSHNVNYEVITHPYSETSIASAQTAHVPVERMVKAVVLKDEKGYVIAAIPSTNHLNLREINQTLKRQLSLASEEELCDLFGDCSAGAIPAVGEAFGMPTIWDEQLAYEPDFYLEGGDHQELVHISHYDFMEMMKSCPHGTFSAHN</sequence>
<dbReference type="Pfam" id="PF04073">
    <property type="entry name" value="tRNA_edit"/>
    <property type="match status" value="1"/>
</dbReference>
<protein>
    <submittedName>
        <fullName evidence="2">Uncharacterized conserved protein</fullName>
    </submittedName>
</protein>
<dbReference type="HOGENOM" id="CLU_094875_2_1_6"/>
<evidence type="ECO:0000313" key="3">
    <source>
        <dbReference type="Proteomes" id="UP000000238"/>
    </source>
</evidence>
<accession>Q2SMJ8</accession>
<proteinExistence type="predicted"/>
<organism evidence="2 3">
    <name type="scientific">Hahella chejuensis (strain KCTC 2396)</name>
    <dbReference type="NCBI Taxonomy" id="349521"/>
    <lineage>
        <taxon>Bacteria</taxon>
        <taxon>Pseudomonadati</taxon>
        <taxon>Pseudomonadota</taxon>
        <taxon>Gammaproteobacteria</taxon>
        <taxon>Oceanospirillales</taxon>
        <taxon>Hahellaceae</taxon>
        <taxon>Hahella</taxon>
    </lineage>
</organism>
<dbReference type="PANTHER" id="PTHR30411:SF9">
    <property type="entry name" value="MULTIFUNCTIONAL SER_THR-TRNA DEACYLASE PROXP-Y"/>
    <property type="match status" value="1"/>
</dbReference>
<dbReference type="EMBL" id="CP000155">
    <property type="protein sequence ID" value="ABC28126.1"/>
    <property type="molecule type" value="Genomic_DNA"/>
</dbReference>
<dbReference type="InterPro" id="IPR036754">
    <property type="entry name" value="YbaK/aa-tRNA-synt-asso_dom_sf"/>
</dbReference>
<dbReference type="GO" id="GO:0002161">
    <property type="term" value="F:aminoacyl-tRNA deacylase activity"/>
    <property type="evidence" value="ECO:0007669"/>
    <property type="project" value="InterPro"/>
</dbReference>
<keyword evidence="3" id="KW-1185">Reference proteome</keyword>
<gene>
    <name evidence="2" type="ordered locus">HCH_01257</name>
</gene>
<dbReference type="AlphaFoldDB" id="Q2SMJ8"/>